<protein>
    <submittedName>
        <fullName evidence="1">Uncharacterized protein</fullName>
    </submittedName>
</protein>
<dbReference type="EMBL" id="JASAOG010000041">
    <property type="protein sequence ID" value="KAK0059546.1"/>
    <property type="molecule type" value="Genomic_DNA"/>
</dbReference>
<accession>A0AAD8BRN4</accession>
<evidence type="ECO:0000313" key="1">
    <source>
        <dbReference type="EMBL" id="KAK0059546.1"/>
    </source>
</evidence>
<evidence type="ECO:0000313" key="2">
    <source>
        <dbReference type="Proteomes" id="UP001233172"/>
    </source>
</evidence>
<gene>
    <name evidence="1" type="ORF">Bpfe_011007</name>
</gene>
<organism evidence="1 2">
    <name type="scientific">Biomphalaria pfeifferi</name>
    <name type="common">Bloodfluke planorb</name>
    <name type="synonym">Freshwater snail</name>
    <dbReference type="NCBI Taxonomy" id="112525"/>
    <lineage>
        <taxon>Eukaryota</taxon>
        <taxon>Metazoa</taxon>
        <taxon>Spiralia</taxon>
        <taxon>Lophotrochozoa</taxon>
        <taxon>Mollusca</taxon>
        <taxon>Gastropoda</taxon>
        <taxon>Heterobranchia</taxon>
        <taxon>Euthyneura</taxon>
        <taxon>Panpulmonata</taxon>
        <taxon>Hygrophila</taxon>
        <taxon>Lymnaeoidea</taxon>
        <taxon>Planorbidae</taxon>
        <taxon>Biomphalaria</taxon>
    </lineage>
</organism>
<proteinExistence type="predicted"/>
<dbReference type="Proteomes" id="UP001233172">
    <property type="component" value="Unassembled WGS sequence"/>
</dbReference>
<comment type="caution">
    <text evidence="1">The sequence shown here is derived from an EMBL/GenBank/DDBJ whole genome shotgun (WGS) entry which is preliminary data.</text>
</comment>
<name>A0AAD8BRN4_BIOPF</name>
<sequence length="87" mass="9837">MSRLEKQPFFWDRLNFCRGANSRTQPLKAPVQLRDRLYSCVAACTAAWPPVQLRDRLYSCVAACTAAWPPVQLRVRLYSCVTACTAA</sequence>
<keyword evidence="2" id="KW-1185">Reference proteome</keyword>
<dbReference type="AlphaFoldDB" id="A0AAD8BRN4"/>
<reference evidence="1" key="2">
    <citation type="submission" date="2023-04" db="EMBL/GenBank/DDBJ databases">
        <authorList>
            <person name="Bu L."/>
            <person name="Lu L."/>
            <person name="Laidemitt M.R."/>
            <person name="Zhang S.M."/>
            <person name="Mutuku M."/>
            <person name="Mkoji G."/>
            <person name="Steinauer M."/>
            <person name="Loker E.S."/>
        </authorList>
    </citation>
    <scope>NUCLEOTIDE SEQUENCE</scope>
    <source>
        <strain evidence="1">KasaAsao</strain>
        <tissue evidence="1">Whole Snail</tissue>
    </source>
</reference>
<reference evidence="1" key="1">
    <citation type="journal article" date="2023" name="PLoS Negl. Trop. Dis.">
        <title>A genome sequence for Biomphalaria pfeifferi, the major vector snail for the human-infecting parasite Schistosoma mansoni.</title>
        <authorList>
            <person name="Bu L."/>
            <person name="Lu L."/>
            <person name="Laidemitt M.R."/>
            <person name="Zhang S.M."/>
            <person name="Mutuku M."/>
            <person name="Mkoji G."/>
            <person name="Steinauer M."/>
            <person name="Loker E.S."/>
        </authorList>
    </citation>
    <scope>NUCLEOTIDE SEQUENCE</scope>
    <source>
        <strain evidence="1">KasaAsao</strain>
    </source>
</reference>